<dbReference type="EMBL" id="HBUF01346068">
    <property type="protein sequence ID" value="CAG6709428.1"/>
    <property type="molecule type" value="Transcribed_RNA"/>
</dbReference>
<accession>A0A8D8UPD5</accession>
<organism evidence="1">
    <name type="scientific">Cacopsylla melanoneura</name>
    <dbReference type="NCBI Taxonomy" id="428564"/>
    <lineage>
        <taxon>Eukaryota</taxon>
        <taxon>Metazoa</taxon>
        <taxon>Ecdysozoa</taxon>
        <taxon>Arthropoda</taxon>
        <taxon>Hexapoda</taxon>
        <taxon>Insecta</taxon>
        <taxon>Pterygota</taxon>
        <taxon>Neoptera</taxon>
        <taxon>Paraneoptera</taxon>
        <taxon>Hemiptera</taxon>
        <taxon>Sternorrhyncha</taxon>
        <taxon>Psylloidea</taxon>
        <taxon>Psyllidae</taxon>
        <taxon>Psyllinae</taxon>
        <taxon>Cacopsylla</taxon>
    </lineage>
</organism>
<dbReference type="EMBL" id="HBUF01346067">
    <property type="protein sequence ID" value="CAG6709422.1"/>
    <property type="molecule type" value="Transcribed_RNA"/>
</dbReference>
<reference evidence="1" key="1">
    <citation type="submission" date="2021-05" db="EMBL/GenBank/DDBJ databases">
        <authorList>
            <person name="Alioto T."/>
            <person name="Alioto T."/>
            <person name="Gomez Garrido J."/>
        </authorList>
    </citation>
    <scope>NUCLEOTIDE SEQUENCE</scope>
</reference>
<name>A0A8D8UPD5_9HEMI</name>
<evidence type="ECO:0000313" key="1">
    <source>
        <dbReference type="EMBL" id="CAG6709449.1"/>
    </source>
</evidence>
<dbReference type="AlphaFoldDB" id="A0A8D8UPD5"/>
<dbReference type="EMBL" id="HBUF01346070">
    <property type="protein sequence ID" value="CAG6709439.1"/>
    <property type="molecule type" value="Transcribed_RNA"/>
</dbReference>
<dbReference type="EMBL" id="HBUF01346072">
    <property type="protein sequence ID" value="CAG6709449.1"/>
    <property type="molecule type" value="Transcribed_RNA"/>
</dbReference>
<dbReference type="EMBL" id="HBUF01346066">
    <property type="protein sequence ID" value="CAG6709416.1"/>
    <property type="molecule type" value="Transcribed_RNA"/>
</dbReference>
<sequence>MLRHAQKHFDCLQPPASCPFAIDKITRIIARLLAHPVAPQHVALLKLFDVLQFLRRHLRDLIQRTDTLLDGADHFSVDGRYFQISWLFDVEYFQLLEVMCLV</sequence>
<dbReference type="EMBL" id="HBUF01346071">
    <property type="protein sequence ID" value="CAG6709444.1"/>
    <property type="molecule type" value="Transcribed_RNA"/>
</dbReference>
<proteinExistence type="predicted"/>
<dbReference type="EMBL" id="HBUF01346069">
    <property type="protein sequence ID" value="CAG6709433.1"/>
    <property type="molecule type" value="Transcribed_RNA"/>
</dbReference>
<protein>
    <submittedName>
        <fullName evidence="1">Uncharacterized protein</fullName>
    </submittedName>
</protein>
<dbReference type="EMBL" id="HBUF01346065">
    <property type="protein sequence ID" value="CAG6709412.1"/>
    <property type="molecule type" value="Transcribed_RNA"/>
</dbReference>